<keyword evidence="6 11" id="KW-0375">Hydrogen ion transport</keyword>
<reference evidence="13 14" key="1">
    <citation type="submission" date="2021-01" db="EMBL/GenBank/DDBJ databases">
        <title>Sequencing the genomes of 1000 actinobacteria strains.</title>
        <authorList>
            <person name="Klenk H.-P."/>
        </authorList>
    </citation>
    <scope>NUCLEOTIDE SEQUENCE [LARGE SCALE GENOMIC DNA]</scope>
    <source>
        <strain evidence="13 14">DSM 13657</strain>
    </source>
</reference>
<gene>
    <name evidence="11" type="primary">atpB</name>
    <name evidence="13" type="ORF">JOE56_000245</name>
</gene>
<accession>A0ABS2SH26</accession>
<evidence type="ECO:0000256" key="5">
    <source>
        <dbReference type="ARBA" id="ARBA00022692"/>
    </source>
</evidence>
<proteinExistence type="inferred from homology"/>
<dbReference type="InterPro" id="IPR035908">
    <property type="entry name" value="F0_ATP_A_sf"/>
</dbReference>
<feature type="transmembrane region" description="Helical" evidence="11">
    <location>
        <begin position="245"/>
        <end position="263"/>
    </location>
</feature>
<name>A0ABS2SH26_9MICO</name>
<dbReference type="Pfam" id="PF00119">
    <property type="entry name" value="ATP-synt_A"/>
    <property type="match status" value="1"/>
</dbReference>
<keyword evidence="4 11" id="KW-0138">CF(0)</keyword>
<evidence type="ECO:0000256" key="3">
    <source>
        <dbReference type="ARBA" id="ARBA00022448"/>
    </source>
</evidence>
<feature type="transmembrane region" description="Helical" evidence="11">
    <location>
        <begin position="97"/>
        <end position="122"/>
    </location>
</feature>
<keyword evidence="10 11" id="KW-0066">ATP synthesis</keyword>
<dbReference type="PRINTS" id="PR00123">
    <property type="entry name" value="ATPASEA"/>
</dbReference>
<keyword evidence="3 11" id="KW-0813">Transport</keyword>
<comment type="function">
    <text evidence="11 12">Key component of the proton channel; it plays a direct role in the translocation of protons across the membrane.</text>
</comment>
<evidence type="ECO:0000256" key="12">
    <source>
        <dbReference type="RuleBase" id="RU000483"/>
    </source>
</evidence>
<keyword evidence="14" id="KW-1185">Reference proteome</keyword>
<evidence type="ECO:0000256" key="10">
    <source>
        <dbReference type="ARBA" id="ARBA00023310"/>
    </source>
</evidence>
<dbReference type="CDD" id="cd00310">
    <property type="entry name" value="ATP-synt_Fo_a_6"/>
    <property type="match status" value="1"/>
</dbReference>
<keyword evidence="7 11" id="KW-1133">Transmembrane helix</keyword>
<evidence type="ECO:0000256" key="1">
    <source>
        <dbReference type="ARBA" id="ARBA00004141"/>
    </source>
</evidence>
<dbReference type="Gene3D" id="1.20.120.220">
    <property type="entry name" value="ATP synthase, F0 complex, subunit A"/>
    <property type="match status" value="1"/>
</dbReference>
<feature type="transmembrane region" description="Helical" evidence="11">
    <location>
        <begin position="128"/>
        <end position="147"/>
    </location>
</feature>
<keyword evidence="9 11" id="KW-0472">Membrane</keyword>
<feature type="transmembrane region" description="Helical" evidence="11">
    <location>
        <begin position="220"/>
        <end position="239"/>
    </location>
</feature>
<evidence type="ECO:0000256" key="8">
    <source>
        <dbReference type="ARBA" id="ARBA00023065"/>
    </source>
</evidence>
<dbReference type="InterPro" id="IPR045083">
    <property type="entry name" value="ATP_synth_F0_asu_bact/mt"/>
</dbReference>
<dbReference type="SUPFAM" id="SSF81336">
    <property type="entry name" value="F1F0 ATP synthase subunit A"/>
    <property type="match status" value="1"/>
</dbReference>
<evidence type="ECO:0000313" key="13">
    <source>
        <dbReference type="EMBL" id="MBM7815551.1"/>
    </source>
</evidence>
<dbReference type="HAMAP" id="MF_01393">
    <property type="entry name" value="ATP_synth_a_bact"/>
    <property type="match status" value="1"/>
</dbReference>
<organism evidence="13 14">
    <name type="scientific">Brevibacterium paucivorans</name>
    <dbReference type="NCBI Taxonomy" id="170994"/>
    <lineage>
        <taxon>Bacteria</taxon>
        <taxon>Bacillati</taxon>
        <taxon>Actinomycetota</taxon>
        <taxon>Actinomycetes</taxon>
        <taxon>Micrococcales</taxon>
        <taxon>Brevibacteriaceae</taxon>
        <taxon>Brevibacterium</taxon>
    </lineage>
</organism>
<dbReference type="NCBIfam" id="TIGR01131">
    <property type="entry name" value="ATP_synt_6_or_A"/>
    <property type="match status" value="1"/>
</dbReference>
<comment type="similarity">
    <text evidence="2 11 12">Belongs to the ATPase A chain family.</text>
</comment>
<dbReference type="EMBL" id="JAFBCP010000001">
    <property type="protein sequence ID" value="MBM7815551.1"/>
    <property type="molecule type" value="Genomic_DNA"/>
</dbReference>
<dbReference type="RefSeq" id="WP_239530334.1">
    <property type="nucleotide sequence ID" value="NZ_JAFBCP010000001.1"/>
</dbReference>
<feature type="transmembrane region" description="Helical" evidence="11">
    <location>
        <begin position="193"/>
        <end position="215"/>
    </location>
</feature>
<dbReference type="InterPro" id="IPR000568">
    <property type="entry name" value="ATP_synth_F0_asu"/>
</dbReference>
<evidence type="ECO:0000256" key="11">
    <source>
        <dbReference type="HAMAP-Rule" id="MF_01393"/>
    </source>
</evidence>
<evidence type="ECO:0000256" key="4">
    <source>
        <dbReference type="ARBA" id="ARBA00022547"/>
    </source>
</evidence>
<keyword evidence="5 11" id="KW-0812">Transmembrane</keyword>
<dbReference type="PANTHER" id="PTHR11410">
    <property type="entry name" value="ATP SYNTHASE SUBUNIT A"/>
    <property type="match status" value="1"/>
</dbReference>
<dbReference type="PANTHER" id="PTHR11410:SF0">
    <property type="entry name" value="ATP SYNTHASE SUBUNIT A"/>
    <property type="match status" value="1"/>
</dbReference>
<evidence type="ECO:0000313" key="14">
    <source>
        <dbReference type="Proteomes" id="UP000809290"/>
    </source>
</evidence>
<feature type="transmembrane region" description="Helical" evidence="11">
    <location>
        <begin position="39"/>
        <end position="59"/>
    </location>
</feature>
<dbReference type="Proteomes" id="UP000809290">
    <property type="component" value="Unassembled WGS sequence"/>
</dbReference>
<evidence type="ECO:0000256" key="7">
    <source>
        <dbReference type="ARBA" id="ARBA00022989"/>
    </source>
</evidence>
<evidence type="ECO:0000256" key="2">
    <source>
        <dbReference type="ARBA" id="ARBA00006810"/>
    </source>
</evidence>
<protein>
    <recommendedName>
        <fullName evidence="11 12">ATP synthase subunit a</fullName>
    </recommendedName>
    <alternativeName>
        <fullName evidence="11">ATP synthase F0 sector subunit a</fullName>
    </alternativeName>
    <alternativeName>
        <fullName evidence="11">F-ATPase subunit 6</fullName>
    </alternativeName>
</protein>
<evidence type="ECO:0000256" key="9">
    <source>
        <dbReference type="ARBA" id="ARBA00023136"/>
    </source>
</evidence>
<comment type="subcellular location">
    <subcellularLocation>
        <location evidence="11 12">Cell membrane</location>
        <topology evidence="11 12">Multi-pass membrane protein</topology>
    </subcellularLocation>
    <subcellularLocation>
        <location evidence="1">Membrane</location>
        <topology evidence="1">Multi-pass membrane protein</topology>
    </subcellularLocation>
</comment>
<sequence>MSTTVLLAAGGGAEFHAPGLEEFKPPAILFAGTPFELNRIMLIRLGVTVVLVLAFWLMLRGGRLVPTRAQSIAEIVLDFCRTGIAHDMLGKKDGERFFPLIATIFLTVFAMNITGIIPFLNISPNSNIGMPLFMALVTYVFMIGAGIKAQGGARYLKSQLFPAGVPPLMYIIVTPIEIVSTFIARPVSLTLRLTFNMIVGHLLLVLCFAATQFFFTSGSVALFGIGGLTLVGGFVFTLFEILVAVLQAYVFALLTAAYIQLSVSHDH</sequence>
<comment type="caution">
    <text evidence="13">The sequence shown here is derived from an EMBL/GenBank/DDBJ whole genome shotgun (WGS) entry which is preliminary data.</text>
</comment>
<keyword evidence="8 11" id="KW-0406">Ion transport</keyword>
<evidence type="ECO:0000256" key="6">
    <source>
        <dbReference type="ARBA" id="ARBA00022781"/>
    </source>
</evidence>
<keyword evidence="11" id="KW-1003">Cell membrane</keyword>